<dbReference type="InterPro" id="IPR043129">
    <property type="entry name" value="ATPase_NBD"/>
</dbReference>
<reference evidence="4 5" key="1">
    <citation type="submission" date="2013-12" db="EMBL/GenBank/DDBJ databases">
        <authorList>
            <consortium name="DOE Joint Genome Institute"/>
            <person name="Kappler U."/>
            <person name="Huntemann M."/>
            <person name="Han J."/>
            <person name="Chen A."/>
            <person name="Kyrpides N."/>
            <person name="Mavromatis K."/>
            <person name="Markowitz V."/>
            <person name="Palaniappan K."/>
            <person name="Ivanova N."/>
            <person name="Schaumberg A."/>
            <person name="Pati A."/>
            <person name="Liolios K."/>
            <person name="Nordberg H.P."/>
            <person name="Cantor M.N."/>
            <person name="Hua S.X."/>
            <person name="Woyke T."/>
        </authorList>
    </citation>
    <scope>NUCLEOTIDE SEQUENCE [LARGE SCALE GENOMIC DNA]</scope>
    <source>
        <strain evidence="5">AL2</strain>
    </source>
</reference>
<dbReference type="OrthoDB" id="9800595at2"/>
<accession>W0DTK8</accession>
<dbReference type="GO" id="GO:0004340">
    <property type="term" value="F:glucokinase activity"/>
    <property type="evidence" value="ECO:0007669"/>
    <property type="project" value="InterPro"/>
</dbReference>
<dbReference type="KEGG" id="tao:THIAE_08360"/>
<dbReference type="eggNOG" id="COG0837">
    <property type="taxonomic scope" value="Bacteria"/>
</dbReference>
<keyword evidence="5" id="KW-1185">Reference proteome</keyword>
<organism evidence="4 5">
    <name type="scientific">Thiomicrospira aerophila AL3</name>
    <dbReference type="NCBI Taxonomy" id="717772"/>
    <lineage>
        <taxon>Bacteria</taxon>
        <taxon>Pseudomonadati</taxon>
        <taxon>Pseudomonadota</taxon>
        <taxon>Gammaproteobacteria</taxon>
        <taxon>Thiotrichales</taxon>
        <taxon>Piscirickettsiaceae</taxon>
        <taxon>Thiomicrospira</taxon>
    </lineage>
</organism>
<dbReference type="PANTHER" id="PTHR47363:SF1">
    <property type="entry name" value="GLUCOKINASE"/>
    <property type="match status" value="1"/>
</dbReference>
<evidence type="ECO:0000256" key="1">
    <source>
        <dbReference type="ARBA" id="ARBA00022679"/>
    </source>
</evidence>
<dbReference type="EMBL" id="CP007030">
    <property type="protein sequence ID" value="AHF01767.1"/>
    <property type="molecule type" value="Genomic_DNA"/>
</dbReference>
<dbReference type="Proteomes" id="UP000005380">
    <property type="component" value="Chromosome"/>
</dbReference>
<evidence type="ECO:0000256" key="2">
    <source>
        <dbReference type="ARBA" id="ARBA00022777"/>
    </source>
</evidence>
<dbReference type="HOGENOM" id="CLU_042582_0_0_6"/>
<dbReference type="PROSITE" id="PS01125">
    <property type="entry name" value="ROK"/>
    <property type="match status" value="1"/>
</dbReference>
<protein>
    <submittedName>
        <fullName evidence="4">Glucokinase</fullName>
    </submittedName>
</protein>
<dbReference type="GO" id="GO:0005524">
    <property type="term" value="F:ATP binding"/>
    <property type="evidence" value="ECO:0007669"/>
    <property type="project" value="InterPro"/>
</dbReference>
<evidence type="ECO:0000313" key="5">
    <source>
        <dbReference type="Proteomes" id="UP000005380"/>
    </source>
</evidence>
<dbReference type="GO" id="GO:0005536">
    <property type="term" value="F:D-glucose binding"/>
    <property type="evidence" value="ECO:0007669"/>
    <property type="project" value="InterPro"/>
</dbReference>
<name>W0DTK8_9GAMM</name>
<dbReference type="InterPro" id="IPR003836">
    <property type="entry name" value="Glucokinase"/>
</dbReference>
<evidence type="ECO:0000313" key="4">
    <source>
        <dbReference type="EMBL" id="AHF01767.1"/>
    </source>
</evidence>
<dbReference type="PANTHER" id="PTHR47363">
    <property type="entry name" value="GLUCOKINASE"/>
    <property type="match status" value="1"/>
</dbReference>
<dbReference type="InParanoid" id="W0DTK8"/>
<proteinExistence type="inferred from homology"/>
<sequence length="322" mass="35709">MLYYLVADIGGTHSRFQAWSRSAEQGWRCEWQQRYASCAYASFDLLLDQLEVDAPNLTWNSVVFGVAGPVHCNQVQLTNLNWFIDALALERRFKFAKVALLNDFTIAAYALDSLADTDYQTLHPPLASDVNGRRLLVGAGTGLGVALLQGQGAGLSVVATEAGHVDFSPFNEFDCRLQAWLMQSWDHVSFERLVSGDGLTAIYQFLAQQSQFDPRLGPLAAEIAQQAETGEQLAIQAITQFWGYYGQFIGNMTLCWPATAGIWIAGGMAPKLTKWLDQSAFYERLWQKGRMSSLVKNCGVHLVLAENLGLLGARQCAHYQLQ</sequence>
<dbReference type="Gene3D" id="3.40.367.20">
    <property type="match status" value="1"/>
</dbReference>
<keyword evidence="1" id="KW-0808">Transferase</keyword>
<dbReference type="InterPro" id="IPR049874">
    <property type="entry name" value="ROK_cs"/>
</dbReference>
<dbReference type="STRING" id="717772.THIAE_08360"/>
<dbReference type="GO" id="GO:0006096">
    <property type="term" value="P:glycolytic process"/>
    <property type="evidence" value="ECO:0007669"/>
    <property type="project" value="InterPro"/>
</dbReference>
<dbReference type="Pfam" id="PF02685">
    <property type="entry name" value="Glucokinase"/>
    <property type="match status" value="1"/>
</dbReference>
<dbReference type="CDD" id="cd24008">
    <property type="entry name" value="ASKHA_NBD_GLK"/>
    <property type="match status" value="1"/>
</dbReference>
<dbReference type="RefSeq" id="WP_006460759.1">
    <property type="nucleotide sequence ID" value="NZ_CP007030.1"/>
</dbReference>
<dbReference type="AlphaFoldDB" id="W0DTK8"/>
<gene>
    <name evidence="4" type="ORF">THIAE_08360</name>
</gene>
<dbReference type="Gene3D" id="3.30.420.40">
    <property type="match status" value="1"/>
</dbReference>
<evidence type="ECO:0000256" key="3">
    <source>
        <dbReference type="RuleBase" id="RU004046"/>
    </source>
</evidence>
<keyword evidence="2 4" id="KW-0418">Kinase</keyword>
<comment type="similarity">
    <text evidence="3">Belongs to the bacterial glucokinase family.</text>
</comment>
<dbReference type="SUPFAM" id="SSF53067">
    <property type="entry name" value="Actin-like ATPase domain"/>
    <property type="match status" value="1"/>
</dbReference>
<dbReference type="FunCoup" id="W0DTK8">
    <property type="interactions" value="187"/>
</dbReference>